<evidence type="ECO:0000313" key="2">
    <source>
        <dbReference type="EMBL" id="AAR13318.1"/>
    </source>
</evidence>
<accession>Q69F84</accession>
<feature type="non-terminal residue" evidence="2">
    <location>
        <position position="143"/>
    </location>
</feature>
<protein>
    <submittedName>
        <fullName evidence="2">Uncharacterized protein</fullName>
    </submittedName>
</protein>
<feature type="region of interest" description="Disordered" evidence="1">
    <location>
        <begin position="106"/>
        <end position="143"/>
    </location>
</feature>
<sequence length="143" mass="16042">MGDKDSQSRWSREPGGQVYRSAPDDRRIFMVKSSQNPASYTTLRPSMTSSRTNEWFMSNKSNLIQNVVTRVENPCVSYDSSSFHDLEPGGQVYRSAPDDRRIFMETTRHDPKTTKHVSNHQLIGPHGQGPGQPTKGTSEKGGK</sequence>
<feature type="compositionally biased region" description="Basic and acidic residues" evidence="1">
    <location>
        <begin position="1"/>
        <end position="12"/>
    </location>
</feature>
<proteinExistence type="predicted"/>
<name>Q69F84_PHAVU</name>
<organism evidence="2">
    <name type="scientific">Phaseolus vulgaris</name>
    <name type="common">Kidney bean</name>
    <name type="synonym">French bean</name>
    <dbReference type="NCBI Taxonomy" id="3885"/>
    <lineage>
        <taxon>Eukaryota</taxon>
        <taxon>Viridiplantae</taxon>
        <taxon>Streptophyta</taxon>
        <taxon>Embryophyta</taxon>
        <taxon>Tracheophyta</taxon>
        <taxon>Spermatophyta</taxon>
        <taxon>Magnoliopsida</taxon>
        <taxon>eudicotyledons</taxon>
        <taxon>Gunneridae</taxon>
        <taxon>Pentapetalae</taxon>
        <taxon>rosids</taxon>
        <taxon>fabids</taxon>
        <taxon>Fabales</taxon>
        <taxon>Fabaceae</taxon>
        <taxon>Papilionoideae</taxon>
        <taxon>50 kb inversion clade</taxon>
        <taxon>NPAAA clade</taxon>
        <taxon>indigoferoid/millettioid clade</taxon>
        <taxon>Phaseoleae</taxon>
        <taxon>Phaseolus</taxon>
    </lineage>
</organism>
<gene>
    <name evidence="2" type="ORF">BA24</name>
</gene>
<dbReference type="EMBL" id="AY341443">
    <property type="protein sequence ID" value="AAR13318.1"/>
    <property type="molecule type" value="Genomic_DNA"/>
</dbReference>
<reference evidence="2" key="1">
    <citation type="submission" date="2003-07" db="EMBL/GenBank/DDBJ databases">
        <title>Sequence analysis of a BAC clone harboring the Co-4 locus for anthracnose resistance in common bean.</title>
        <authorList>
            <person name="Melotto M."/>
            <person name="Camargo L.E.A."/>
        </authorList>
    </citation>
    <scope>NUCLEOTIDE SEQUENCE</scope>
</reference>
<dbReference type="AlphaFoldDB" id="Q69F84"/>
<evidence type="ECO:0000256" key="1">
    <source>
        <dbReference type="SAM" id="MobiDB-lite"/>
    </source>
</evidence>
<feature type="region of interest" description="Disordered" evidence="1">
    <location>
        <begin position="1"/>
        <end position="26"/>
    </location>
</feature>